<feature type="transmembrane region" description="Helical" evidence="6">
    <location>
        <begin position="472"/>
        <end position="492"/>
    </location>
</feature>
<feature type="transmembrane region" description="Helical" evidence="6">
    <location>
        <begin position="344"/>
        <end position="361"/>
    </location>
</feature>
<comment type="caution">
    <text evidence="7">The sequence shown here is derived from an EMBL/GenBank/DDBJ whole genome shotgun (WGS) entry which is preliminary data.</text>
</comment>
<feature type="transmembrane region" description="Helical" evidence="6">
    <location>
        <begin position="443"/>
        <end position="460"/>
    </location>
</feature>
<proteinExistence type="predicted"/>
<evidence type="ECO:0000256" key="5">
    <source>
        <dbReference type="ARBA" id="ARBA00023136"/>
    </source>
</evidence>
<dbReference type="PANTHER" id="PTHR30250">
    <property type="entry name" value="PST FAMILY PREDICTED COLANIC ACID TRANSPORTER"/>
    <property type="match status" value="1"/>
</dbReference>
<keyword evidence="4 6" id="KW-1133">Transmembrane helix</keyword>
<organism evidence="7 8">
    <name type="scientific">Clostridium hominis</name>
    <dbReference type="NCBI Taxonomy" id="2763036"/>
    <lineage>
        <taxon>Bacteria</taxon>
        <taxon>Bacillati</taxon>
        <taxon>Bacillota</taxon>
        <taxon>Clostridia</taxon>
        <taxon>Eubacteriales</taxon>
        <taxon>Clostridiaceae</taxon>
        <taxon>Clostridium</taxon>
    </lineage>
</organism>
<dbReference type="RefSeq" id="WP_186860649.1">
    <property type="nucleotide sequence ID" value="NZ_JACOOO010000037.1"/>
</dbReference>
<dbReference type="InterPro" id="IPR002797">
    <property type="entry name" value="Polysacc_synth"/>
</dbReference>
<evidence type="ECO:0000256" key="2">
    <source>
        <dbReference type="ARBA" id="ARBA00022475"/>
    </source>
</evidence>
<accession>A0ABR7DHV2</accession>
<keyword evidence="3 6" id="KW-0812">Transmembrane</keyword>
<feature type="transmembrane region" description="Helical" evidence="6">
    <location>
        <begin position="131"/>
        <end position="148"/>
    </location>
</feature>
<dbReference type="InterPro" id="IPR050833">
    <property type="entry name" value="Poly_Biosynth_Transport"/>
</dbReference>
<feature type="transmembrane region" description="Helical" evidence="6">
    <location>
        <begin position="309"/>
        <end position="332"/>
    </location>
</feature>
<dbReference type="Pfam" id="PF01943">
    <property type="entry name" value="Polysacc_synt"/>
    <property type="match status" value="1"/>
</dbReference>
<evidence type="ECO:0000256" key="3">
    <source>
        <dbReference type="ARBA" id="ARBA00022692"/>
    </source>
</evidence>
<keyword evidence="2" id="KW-1003">Cell membrane</keyword>
<feature type="transmembrane region" description="Helical" evidence="6">
    <location>
        <begin position="269"/>
        <end position="297"/>
    </location>
</feature>
<reference evidence="7 8" key="1">
    <citation type="submission" date="2020-08" db="EMBL/GenBank/DDBJ databases">
        <title>Genome public.</title>
        <authorList>
            <person name="Liu C."/>
            <person name="Sun Q."/>
        </authorList>
    </citation>
    <scope>NUCLEOTIDE SEQUENCE [LARGE SCALE GENOMIC DNA]</scope>
    <source>
        <strain evidence="7 8">NSJ-6</strain>
    </source>
</reference>
<feature type="transmembrane region" description="Helical" evidence="6">
    <location>
        <begin position="230"/>
        <end position="249"/>
    </location>
</feature>
<feature type="transmembrane region" description="Helical" evidence="6">
    <location>
        <begin position="12"/>
        <end position="32"/>
    </location>
</feature>
<feature type="transmembrane region" description="Helical" evidence="6">
    <location>
        <begin position="382"/>
        <end position="398"/>
    </location>
</feature>
<gene>
    <name evidence="7" type="ORF">H8S20_15485</name>
</gene>
<keyword evidence="8" id="KW-1185">Reference proteome</keyword>
<feature type="transmembrane region" description="Helical" evidence="6">
    <location>
        <begin position="52"/>
        <end position="75"/>
    </location>
</feature>
<comment type="subcellular location">
    <subcellularLocation>
        <location evidence="1">Cell membrane</location>
        <topology evidence="1">Multi-pass membrane protein</topology>
    </subcellularLocation>
</comment>
<evidence type="ECO:0000256" key="6">
    <source>
        <dbReference type="SAM" id="Phobius"/>
    </source>
</evidence>
<keyword evidence="5 6" id="KW-0472">Membrane</keyword>
<feature type="transmembrane region" description="Helical" evidence="6">
    <location>
        <begin position="189"/>
        <end position="209"/>
    </location>
</feature>
<evidence type="ECO:0000256" key="1">
    <source>
        <dbReference type="ARBA" id="ARBA00004651"/>
    </source>
</evidence>
<dbReference type="PANTHER" id="PTHR30250:SF26">
    <property type="entry name" value="PSMA PROTEIN"/>
    <property type="match status" value="1"/>
</dbReference>
<sequence length="521" mass="59287">MKLNTASRTVNSIRNILTGFLGQFIQTILGFISRTVFIKFLAAEYLGISGLFTNILSILSLAELGVGSAIIYALYKPLAERNEKELTVLMRFYSKTYRIIGIIIGIIGLALMPFLNIIIKNTPNINENIQVLYLFYLFNTVITYFYSYKTSIIIADQKNYISSIVSYLISIVQTILQIFVLVITRNFMVYLSVQAVCSIIYNLIISKIADKMYPFLKSKTKDKLDKKNKASLIKNIKSLMIVKLSGVLVNNTDNMIITYFSGLTSVGMYSNYTLLTGIINTVLSQIFGGITASVGNLNAKESKERQREFFDIMNFANFWLFGFSSICIILLINDVIRVWLSDEYVLPINIAIIVAVNFYMVGMQNAVWTFKNTMGLFGYGRYLLLVTATINLILSIVLGNLLGLFGILLATAIARILTNTWYDPYAVFKYGLGLKASKYFIKYIRYLLIIILSLLISYYLSRFIYVDSTVKLILKIIICAVTSNLVFLVCLFKTREFNYFKTIIFSFYNKTLLKVKESIFI</sequence>
<feature type="transmembrane region" description="Helical" evidence="6">
    <location>
        <begin position="96"/>
        <end position="119"/>
    </location>
</feature>
<dbReference type="Proteomes" id="UP000596929">
    <property type="component" value="Unassembled WGS sequence"/>
</dbReference>
<dbReference type="EMBL" id="JACOOO010000037">
    <property type="protein sequence ID" value="MBC5630263.1"/>
    <property type="molecule type" value="Genomic_DNA"/>
</dbReference>
<protein>
    <submittedName>
        <fullName evidence="7">Oligosaccharide flippase family protein</fullName>
    </submittedName>
</protein>
<evidence type="ECO:0000256" key="4">
    <source>
        <dbReference type="ARBA" id="ARBA00022989"/>
    </source>
</evidence>
<feature type="transmembrane region" description="Helical" evidence="6">
    <location>
        <begin position="160"/>
        <end position="183"/>
    </location>
</feature>
<evidence type="ECO:0000313" key="7">
    <source>
        <dbReference type="EMBL" id="MBC5630263.1"/>
    </source>
</evidence>
<feature type="transmembrane region" description="Helical" evidence="6">
    <location>
        <begin position="404"/>
        <end position="422"/>
    </location>
</feature>
<evidence type="ECO:0000313" key="8">
    <source>
        <dbReference type="Proteomes" id="UP000596929"/>
    </source>
</evidence>
<name>A0ABR7DHV2_9CLOT</name>